<dbReference type="Proteomes" id="UP001139516">
    <property type="component" value="Unassembled WGS sequence"/>
</dbReference>
<reference evidence="2" key="1">
    <citation type="submission" date="2022-04" db="EMBL/GenBank/DDBJ databases">
        <title>Roseomonas acroporae sp. nov., isolated from coral Acropora digitifera.</title>
        <authorList>
            <person name="Sun H."/>
        </authorList>
    </citation>
    <scope>NUCLEOTIDE SEQUENCE</scope>
    <source>
        <strain evidence="2">NAR14</strain>
    </source>
</reference>
<evidence type="ECO:0000313" key="3">
    <source>
        <dbReference type="Proteomes" id="UP001139516"/>
    </source>
</evidence>
<organism evidence="2 3">
    <name type="scientific">Roseomonas acroporae</name>
    <dbReference type="NCBI Taxonomy" id="2937791"/>
    <lineage>
        <taxon>Bacteria</taxon>
        <taxon>Pseudomonadati</taxon>
        <taxon>Pseudomonadota</taxon>
        <taxon>Alphaproteobacteria</taxon>
        <taxon>Acetobacterales</taxon>
        <taxon>Roseomonadaceae</taxon>
        <taxon>Roseomonas</taxon>
    </lineage>
</organism>
<feature type="signal peptide" evidence="1">
    <location>
        <begin position="1"/>
        <end position="21"/>
    </location>
</feature>
<feature type="chain" id="PRO_5040748683" evidence="1">
    <location>
        <begin position="22"/>
        <end position="111"/>
    </location>
</feature>
<sequence length="111" mass="11129">MFRMLTLASALALGTVGAAMAQDAGPIMTGGGDNLQIVYPQPSRNVVGGAYASIQGGGDNTQYSAAVEGRRTERPLGVATMIGGGDNMQIVYAPAPSNAALASAGTRGSRN</sequence>
<dbReference type="EMBL" id="JALPRX010000103">
    <property type="protein sequence ID" value="MCK8786994.1"/>
    <property type="molecule type" value="Genomic_DNA"/>
</dbReference>
<comment type="caution">
    <text evidence="2">The sequence shown here is derived from an EMBL/GenBank/DDBJ whole genome shotgun (WGS) entry which is preliminary data.</text>
</comment>
<proteinExistence type="predicted"/>
<gene>
    <name evidence="2" type="ORF">M0638_21710</name>
</gene>
<accession>A0A9X1YA76</accession>
<dbReference type="AlphaFoldDB" id="A0A9X1YA76"/>
<protein>
    <submittedName>
        <fullName evidence="2">Uncharacterized protein</fullName>
    </submittedName>
</protein>
<keyword evidence="1" id="KW-0732">Signal</keyword>
<evidence type="ECO:0000256" key="1">
    <source>
        <dbReference type="SAM" id="SignalP"/>
    </source>
</evidence>
<name>A0A9X1YA76_9PROT</name>
<evidence type="ECO:0000313" key="2">
    <source>
        <dbReference type="EMBL" id="MCK8786994.1"/>
    </source>
</evidence>
<keyword evidence="3" id="KW-1185">Reference proteome</keyword>
<dbReference type="RefSeq" id="WP_248669050.1">
    <property type="nucleotide sequence ID" value="NZ_JALPRX010000103.1"/>
</dbReference>